<dbReference type="Pfam" id="PF07221">
    <property type="entry name" value="GlcNAc_2-epim"/>
    <property type="match status" value="1"/>
</dbReference>
<protein>
    <submittedName>
        <fullName evidence="3">N-acyl-D-glucosamine 2-epimerase</fullName>
    </submittedName>
</protein>
<dbReference type="GO" id="GO:0016853">
    <property type="term" value="F:isomerase activity"/>
    <property type="evidence" value="ECO:0007669"/>
    <property type="project" value="UniProtKB-KW"/>
</dbReference>
<dbReference type="Gene3D" id="1.50.10.10">
    <property type="match status" value="1"/>
</dbReference>
<organism evidence="3 4">
    <name type="scientific">Bifidobacterium vansinderenii</name>
    <dbReference type="NCBI Taxonomy" id="1984871"/>
    <lineage>
        <taxon>Bacteria</taxon>
        <taxon>Bacillati</taxon>
        <taxon>Actinomycetota</taxon>
        <taxon>Actinomycetes</taxon>
        <taxon>Bifidobacteriales</taxon>
        <taxon>Bifidobacteriaceae</taxon>
        <taxon>Bifidobacterium</taxon>
    </lineage>
</organism>
<dbReference type="InterPro" id="IPR008928">
    <property type="entry name" value="6-hairpin_glycosidase_sf"/>
</dbReference>
<sequence>MDKKYEYGTEENRVLLKRETENLLGFGHKFPAPGGGSAWLDNEGNPDPSHGIQTWITCRMAHVYSLGNLLGHPGSEELVDAAVEGLLGHLHDDANGGWYPGITWDGKPAPDKICYAHAFVILAGTSATLIGRPKGPELLEKALDACNKHFWDDEIGLAVDTWNTEFTKLDPYRGLNANMHTTEAFLAVADVTGDEEYRRRAGRIIDHVVDWAANNEWRIPEHFNEDWTPDLECNRDKPDDQFKPFGATPGHGIEWARLITQYALSSDRPQVEKDRLIDAAEHLFARALEDGWNRNGTVGLAYTTDWDGNPVVTDRMHWTLAESVNTSATLAKVTGKQVYKDWYAKFWQYIDEHLVDHDKGSWFHQLDKDNNVLDTVWPGKSDLYHATQCTLIPLLDPAVSVAPALKAAKTEAAEVAKEA</sequence>
<dbReference type="OrthoDB" id="9806359at2"/>
<evidence type="ECO:0000313" key="4">
    <source>
        <dbReference type="Proteomes" id="UP000215433"/>
    </source>
</evidence>
<name>A0A229VZ11_9BIFI</name>
<evidence type="ECO:0000313" key="3">
    <source>
        <dbReference type="EMBL" id="OXN00845.1"/>
    </source>
</evidence>
<dbReference type="RefSeq" id="WP_093959976.1">
    <property type="nucleotide sequence ID" value="NZ_NEWD01000007.1"/>
</dbReference>
<dbReference type="Proteomes" id="UP000215433">
    <property type="component" value="Unassembled WGS sequence"/>
</dbReference>
<keyword evidence="2" id="KW-0413">Isomerase</keyword>
<dbReference type="SUPFAM" id="SSF48208">
    <property type="entry name" value="Six-hairpin glycosidases"/>
    <property type="match status" value="1"/>
</dbReference>
<accession>A0A229VZ11</accession>
<dbReference type="GO" id="GO:0005975">
    <property type="term" value="P:carbohydrate metabolic process"/>
    <property type="evidence" value="ECO:0007669"/>
    <property type="project" value="InterPro"/>
</dbReference>
<reference evidence="3 4" key="1">
    <citation type="submission" date="2017-05" db="EMBL/GenBank/DDBJ databases">
        <title>Bifidobacterium vansinderenii sp. nov.</title>
        <authorList>
            <person name="Lugli G.A."/>
            <person name="Duranti S."/>
            <person name="Mangifesta M."/>
        </authorList>
    </citation>
    <scope>NUCLEOTIDE SEQUENCE [LARGE SCALE GENOMIC DNA]</scope>
    <source>
        <strain evidence="3 4">Tam10B</strain>
    </source>
</reference>
<evidence type="ECO:0000256" key="1">
    <source>
        <dbReference type="ARBA" id="ARBA00008558"/>
    </source>
</evidence>
<dbReference type="AlphaFoldDB" id="A0A229VZ11"/>
<dbReference type="EMBL" id="NEWD01000007">
    <property type="protein sequence ID" value="OXN00845.1"/>
    <property type="molecule type" value="Genomic_DNA"/>
</dbReference>
<dbReference type="InterPro" id="IPR012341">
    <property type="entry name" value="6hp_glycosidase-like_sf"/>
</dbReference>
<evidence type="ECO:0000256" key="2">
    <source>
        <dbReference type="ARBA" id="ARBA00023235"/>
    </source>
</evidence>
<dbReference type="PANTHER" id="PTHR15108">
    <property type="entry name" value="N-ACYLGLUCOSAMINE-2-EPIMERASE"/>
    <property type="match status" value="1"/>
</dbReference>
<keyword evidence="4" id="KW-1185">Reference proteome</keyword>
<dbReference type="InterPro" id="IPR010819">
    <property type="entry name" value="AGE/CE"/>
</dbReference>
<proteinExistence type="inferred from homology"/>
<gene>
    <name evidence="3" type="ORF">Tam10B_0801</name>
</gene>
<comment type="similarity">
    <text evidence="1">Belongs to the N-acylglucosamine 2-epimerase family.</text>
</comment>
<comment type="caution">
    <text evidence="3">The sequence shown here is derived from an EMBL/GenBank/DDBJ whole genome shotgun (WGS) entry which is preliminary data.</text>
</comment>